<gene>
    <name evidence="1" type="ORF">MUK42_15857</name>
</gene>
<name>A0A9E7KSG7_9LILI</name>
<dbReference type="AlphaFoldDB" id="A0A9E7KSG7"/>
<organism evidence="1 2">
    <name type="scientific">Musa troglodytarum</name>
    <name type="common">fe'i banana</name>
    <dbReference type="NCBI Taxonomy" id="320322"/>
    <lineage>
        <taxon>Eukaryota</taxon>
        <taxon>Viridiplantae</taxon>
        <taxon>Streptophyta</taxon>
        <taxon>Embryophyta</taxon>
        <taxon>Tracheophyta</taxon>
        <taxon>Spermatophyta</taxon>
        <taxon>Magnoliopsida</taxon>
        <taxon>Liliopsida</taxon>
        <taxon>Zingiberales</taxon>
        <taxon>Musaceae</taxon>
        <taxon>Musa</taxon>
    </lineage>
</organism>
<reference evidence="1" key="1">
    <citation type="submission" date="2022-05" db="EMBL/GenBank/DDBJ databases">
        <title>The Musa troglodytarum L. genome provides insights into the mechanism of non-climacteric behaviour and enrichment of carotenoids.</title>
        <authorList>
            <person name="Wang J."/>
        </authorList>
    </citation>
    <scope>NUCLEOTIDE SEQUENCE</scope>
    <source>
        <tissue evidence="1">Leaf</tissue>
    </source>
</reference>
<accession>A0A9E7KSG7</accession>
<evidence type="ECO:0000313" key="1">
    <source>
        <dbReference type="EMBL" id="URE32303.1"/>
    </source>
</evidence>
<dbReference type="Proteomes" id="UP001055439">
    <property type="component" value="Chromosome 8"/>
</dbReference>
<proteinExistence type="predicted"/>
<dbReference type="PANTHER" id="PTHR31509">
    <property type="entry name" value="BPS1-LIKE PROTEIN"/>
    <property type="match status" value="1"/>
</dbReference>
<keyword evidence="2" id="KW-1185">Reference proteome</keyword>
<evidence type="ECO:0000313" key="2">
    <source>
        <dbReference type="Proteomes" id="UP001055439"/>
    </source>
</evidence>
<dbReference type="OrthoDB" id="691840at2759"/>
<protein>
    <submittedName>
        <fullName evidence="1">Uncharacterized protein</fullName>
    </submittedName>
</protein>
<sequence>MKPSSSSVNGFYAFLAHGLDDLEGCFESNNFMSLQFLEKAIALLRSVHADLAHLVQKLHLPAGEKWLDEYMDESSRLWEACQVLKTGISSMETFCATGAGMISALDDSHRSNPHLTRQVMRAISVCRRGLVGLEGENRVTVATRIAPLSLRFDENIPAESKLNGFNGFRGVLLASRNVSCFLLTILVWGLVHWWPNSSATTSAAVEGLLFSGSGFMASTSRLQQRVEAEVERAGGRPGILLFEFQRVRACLEELREELESGGGHDTESGSIQERVQSLRVWFGLLRNGTENIALRLDDFLDEITKGGFCSSAQANLQAILVETESIQ</sequence>
<dbReference type="EMBL" id="CP097510">
    <property type="protein sequence ID" value="URE32303.1"/>
    <property type="molecule type" value="Genomic_DNA"/>
</dbReference>